<sequence length="193" mass="22767">MLMGLKLGQSLDLTELSREQDQFMIEIQWKSNDIKRKGLLSFLHLNTQECRYATTVLLLEEGEKLRDKRNKIALDNLRHPTQCIRHMGDQITQSGYQDEQIFIKLSNIPDNIQYFNFVLHPYHLKKGKLPTAVPEDVWLRVVHTKTQEEILKIPLLQHYAQTNPITLFQLIHDHTHWKLNILLQSMQSEQYGL</sequence>
<gene>
    <name evidence="2" type="ORF">PBV87_03885</name>
</gene>
<dbReference type="RefSeq" id="WP_053984195.1">
    <property type="nucleotide sequence ID" value="NZ_JAQIFT010000016.1"/>
</dbReference>
<reference evidence="2" key="1">
    <citation type="journal article" date="2023" name="Int. J. Syst. Evol. Microbiol.">
        <title>&lt;i&gt;Holtiella tumoricola&lt;/i&gt; gen. nov. sp. nov., isolated from a human clinical sample.</title>
        <authorList>
            <person name="Allen-Vercoe E."/>
            <person name="Daigneault M.C."/>
            <person name="Vancuren S.J."/>
            <person name="Cochrane K."/>
            <person name="O'Neal L.L."/>
            <person name="Sankaranarayanan K."/>
            <person name="Lawson P.A."/>
        </authorList>
    </citation>
    <scope>NUCLEOTIDE SEQUENCE</scope>
    <source>
        <strain evidence="2">CC70A</strain>
    </source>
</reference>
<name>A0AA42J020_9FIRM</name>
<feature type="domain" description="TerD" evidence="1">
    <location>
        <begin position="1"/>
        <end position="188"/>
    </location>
</feature>
<protein>
    <submittedName>
        <fullName evidence="2">TerD family protein</fullName>
    </submittedName>
</protein>
<dbReference type="AlphaFoldDB" id="A0AA42J020"/>
<proteinExistence type="predicted"/>
<accession>A0AA42J020</accession>
<evidence type="ECO:0000259" key="1">
    <source>
        <dbReference type="Pfam" id="PF02342"/>
    </source>
</evidence>
<dbReference type="EMBL" id="JAQIFT010000016">
    <property type="protein sequence ID" value="MDA3730638.1"/>
    <property type="molecule type" value="Genomic_DNA"/>
</dbReference>
<dbReference type="Proteomes" id="UP001169242">
    <property type="component" value="Unassembled WGS sequence"/>
</dbReference>
<organism evidence="2 3">
    <name type="scientific">Holtiella tumoricola</name>
    <dbReference type="NCBI Taxonomy" id="3018743"/>
    <lineage>
        <taxon>Bacteria</taxon>
        <taxon>Bacillati</taxon>
        <taxon>Bacillota</taxon>
        <taxon>Clostridia</taxon>
        <taxon>Lachnospirales</taxon>
        <taxon>Cellulosilyticaceae</taxon>
        <taxon>Holtiella</taxon>
    </lineage>
</organism>
<evidence type="ECO:0000313" key="3">
    <source>
        <dbReference type="Proteomes" id="UP001169242"/>
    </source>
</evidence>
<keyword evidence="3" id="KW-1185">Reference proteome</keyword>
<dbReference type="InterPro" id="IPR003325">
    <property type="entry name" value="TerD"/>
</dbReference>
<comment type="caution">
    <text evidence="2">The sequence shown here is derived from an EMBL/GenBank/DDBJ whole genome shotgun (WGS) entry which is preliminary data.</text>
</comment>
<evidence type="ECO:0000313" key="2">
    <source>
        <dbReference type="EMBL" id="MDA3730638.1"/>
    </source>
</evidence>
<dbReference type="Gene3D" id="2.60.60.30">
    <property type="entry name" value="sav2460 like domains"/>
    <property type="match status" value="1"/>
</dbReference>
<dbReference type="Pfam" id="PF02342">
    <property type="entry name" value="TerD"/>
    <property type="match status" value="1"/>
</dbReference>